<dbReference type="SMART" id="SM00342">
    <property type="entry name" value="HTH_ARAC"/>
    <property type="match status" value="1"/>
</dbReference>
<keyword evidence="3" id="KW-0812">Transmembrane</keyword>
<dbReference type="InterPro" id="IPR029062">
    <property type="entry name" value="Class_I_gatase-like"/>
</dbReference>
<dbReference type="CDD" id="cd03137">
    <property type="entry name" value="GATase1_AraC_1"/>
    <property type="match status" value="1"/>
</dbReference>
<keyword evidence="3" id="KW-1133">Transmembrane helix</keyword>
<dbReference type="Pfam" id="PF12833">
    <property type="entry name" value="HTH_18"/>
    <property type="match status" value="1"/>
</dbReference>
<feature type="domain" description="HTH araC/xylS-type" evidence="4">
    <location>
        <begin position="216"/>
        <end position="314"/>
    </location>
</feature>
<dbReference type="Proteomes" id="UP000045782">
    <property type="component" value="Unassembled WGS sequence"/>
</dbReference>
<dbReference type="Gene3D" id="3.40.50.880">
    <property type="match status" value="1"/>
</dbReference>
<evidence type="ECO:0000313" key="6">
    <source>
        <dbReference type="Proteomes" id="UP000045782"/>
    </source>
</evidence>
<dbReference type="InterPro" id="IPR018060">
    <property type="entry name" value="HTH_AraC"/>
</dbReference>
<name>A0A0U0YQ53_9MYCO</name>
<dbReference type="InterPro" id="IPR052158">
    <property type="entry name" value="INH-QAR"/>
</dbReference>
<dbReference type="EMBL" id="CSWP01000011">
    <property type="protein sequence ID" value="CPV68634.1"/>
    <property type="molecule type" value="Genomic_DNA"/>
</dbReference>
<feature type="transmembrane region" description="Helical" evidence="3">
    <location>
        <begin position="102"/>
        <end position="120"/>
    </location>
</feature>
<dbReference type="Gene3D" id="1.10.10.60">
    <property type="entry name" value="Homeodomain-like"/>
    <property type="match status" value="1"/>
</dbReference>
<evidence type="ECO:0000259" key="4">
    <source>
        <dbReference type="PROSITE" id="PS01124"/>
    </source>
</evidence>
<dbReference type="GO" id="GO:0003700">
    <property type="term" value="F:DNA-binding transcription factor activity"/>
    <property type="evidence" value="ECO:0007669"/>
    <property type="project" value="InterPro"/>
</dbReference>
<keyword evidence="3" id="KW-0472">Membrane</keyword>
<evidence type="ECO:0000256" key="2">
    <source>
        <dbReference type="ARBA" id="ARBA00023163"/>
    </source>
</evidence>
<dbReference type="PROSITE" id="PS01124">
    <property type="entry name" value="HTH_ARAC_FAMILY_2"/>
    <property type="match status" value="1"/>
</dbReference>
<organism evidence="5 6">
    <name type="scientific">Mycobacteroides abscessus</name>
    <dbReference type="NCBI Taxonomy" id="36809"/>
    <lineage>
        <taxon>Bacteria</taxon>
        <taxon>Bacillati</taxon>
        <taxon>Actinomycetota</taxon>
        <taxon>Actinomycetes</taxon>
        <taxon>Mycobacteriales</taxon>
        <taxon>Mycobacteriaceae</taxon>
        <taxon>Mycobacteroides</taxon>
    </lineage>
</organism>
<dbReference type="AlphaFoldDB" id="A0A0U0YQ53"/>
<keyword evidence="1" id="KW-0805">Transcription regulation</keyword>
<accession>A0A0U0YQ53</accession>
<dbReference type="GO" id="GO:0043565">
    <property type="term" value="F:sequence-specific DNA binding"/>
    <property type="evidence" value="ECO:0007669"/>
    <property type="project" value="InterPro"/>
</dbReference>
<dbReference type="PANTHER" id="PTHR43130">
    <property type="entry name" value="ARAC-FAMILY TRANSCRIPTIONAL REGULATOR"/>
    <property type="match status" value="1"/>
</dbReference>
<dbReference type="InterPro" id="IPR002818">
    <property type="entry name" value="DJ-1/PfpI"/>
</dbReference>
<dbReference type="InterPro" id="IPR009057">
    <property type="entry name" value="Homeodomain-like_sf"/>
</dbReference>
<evidence type="ECO:0000256" key="3">
    <source>
        <dbReference type="SAM" id="Phobius"/>
    </source>
</evidence>
<reference evidence="5 6" key="1">
    <citation type="submission" date="2015-03" db="EMBL/GenBank/DDBJ databases">
        <authorList>
            <person name="Murphy D."/>
        </authorList>
    </citation>
    <scope>NUCLEOTIDE SEQUENCE [LARGE SCALE GENOMIC DNA]</scope>
    <source>
        <strain evidence="5 6">PAP088</strain>
    </source>
</reference>
<keyword evidence="2" id="KW-0804">Transcription</keyword>
<gene>
    <name evidence="5" type="primary">rhaS_2</name>
    <name evidence="5" type="ORF">ERS075579_04426</name>
</gene>
<evidence type="ECO:0000256" key="1">
    <source>
        <dbReference type="ARBA" id="ARBA00023015"/>
    </source>
</evidence>
<dbReference type="SUPFAM" id="SSF52317">
    <property type="entry name" value="Class I glutamine amidotransferase-like"/>
    <property type="match status" value="1"/>
</dbReference>
<evidence type="ECO:0000313" key="5">
    <source>
        <dbReference type="EMBL" id="CPV68634.1"/>
    </source>
</evidence>
<dbReference type="Pfam" id="PF01965">
    <property type="entry name" value="DJ-1_PfpI"/>
    <property type="match status" value="1"/>
</dbReference>
<sequence length="317" mass="34337">MGTKTVAALALDGVITYDLACAVQMFRRGPGRTGQPDGFDLVTCGHRPGSVWTPDGFHLEVEHGVDTLEAADIVVVPARAPHDHPPPDDVLNALRGAHQRGAVVLSICLGAFVLAAAGLLDGRPATTHWEYCDDMRRLYPRVELRPDALYVDDGDILTSAGLSAGMDLCLHVVRRELGAAAASDLARWNVMAPHRDGGQAQFIPPVRTALGAGGLGPTLSWAAERLTEIDDVSALARHAHLSLRTFNRRFAEEVGTTPKRWLDVQRATRARELLENTDMTVESIAAQCGFGSVAAMRTHLRRVTATTPSAYRRAFRR</sequence>
<protein>
    <submittedName>
        <fullName evidence="5">Putative transcriptional regulator, AraC family</fullName>
    </submittedName>
</protein>
<dbReference type="RefSeq" id="WP_005058432.1">
    <property type="nucleotide sequence ID" value="NZ_CP014951.1"/>
</dbReference>
<proteinExistence type="predicted"/>
<dbReference type="SUPFAM" id="SSF46689">
    <property type="entry name" value="Homeodomain-like"/>
    <property type="match status" value="1"/>
</dbReference>
<dbReference type="PANTHER" id="PTHR43130:SF3">
    <property type="entry name" value="HTH-TYPE TRANSCRIPTIONAL REGULATOR RV1931C"/>
    <property type="match status" value="1"/>
</dbReference>